<feature type="region of interest" description="Disordered" evidence="1">
    <location>
        <begin position="36"/>
        <end position="63"/>
    </location>
</feature>
<evidence type="ECO:0000313" key="2">
    <source>
        <dbReference type="EMBL" id="OJI81232.1"/>
    </source>
</evidence>
<feature type="compositionally biased region" description="Polar residues" evidence="1">
    <location>
        <begin position="51"/>
        <end position="60"/>
    </location>
</feature>
<dbReference type="OrthoDB" id="10520588at2759"/>
<gene>
    <name evidence="2" type="ORF">ASPTUDRAFT_810565</name>
</gene>
<evidence type="ECO:0000313" key="3">
    <source>
        <dbReference type="Proteomes" id="UP000184304"/>
    </source>
</evidence>
<protein>
    <submittedName>
        <fullName evidence="2">Uncharacterized protein</fullName>
    </submittedName>
</protein>
<dbReference type="EMBL" id="KV878206">
    <property type="protein sequence ID" value="OJI81232.1"/>
    <property type="molecule type" value="Genomic_DNA"/>
</dbReference>
<organism evidence="2 3">
    <name type="scientific">Aspergillus tubingensis (strain CBS 134.48)</name>
    <dbReference type="NCBI Taxonomy" id="767770"/>
    <lineage>
        <taxon>Eukaryota</taxon>
        <taxon>Fungi</taxon>
        <taxon>Dikarya</taxon>
        <taxon>Ascomycota</taxon>
        <taxon>Pezizomycotina</taxon>
        <taxon>Eurotiomycetes</taxon>
        <taxon>Eurotiomycetidae</taxon>
        <taxon>Eurotiales</taxon>
        <taxon>Aspergillaceae</taxon>
        <taxon>Aspergillus</taxon>
        <taxon>Aspergillus subgen. Circumdati</taxon>
    </lineage>
</organism>
<reference evidence="3" key="1">
    <citation type="journal article" date="2017" name="Genome Biol.">
        <title>Comparative genomics reveals high biological diversity and specific adaptations in the industrially and medically important fungal genus Aspergillus.</title>
        <authorList>
            <person name="de Vries R.P."/>
            <person name="Riley R."/>
            <person name="Wiebenga A."/>
            <person name="Aguilar-Osorio G."/>
            <person name="Amillis S."/>
            <person name="Uchima C.A."/>
            <person name="Anderluh G."/>
            <person name="Asadollahi M."/>
            <person name="Askin M."/>
            <person name="Barry K."/>
            <person name="Battaglia E."/>
            <person name="Bayram O."/>
            <person name="Benocci T."/>
            <person name="Braus-Stromeyer S.A."/>
            <person name="Caldana C."/>
            <person name="Canovas D."/>
            <person name="Cerqueira G.C."/>
            <person name="Chen F."/>
            <person name="Chen W."/>
            <person name="Choi C."/>
            <person name="Clum A."/>
            <person name="Dos Santos R.A."/>
            <person name="Damasio A.R."/>
            <person name="Diallinas G."/>
            <person name="Emri T."/>
            <person name="Fekete E."/>
            <person name="Flipphi M."/>
            <person name="Freyberg S."/>
            <person name="Gallo A."/>
            <person name="Gournas C."/>
            <person name="Habgood R."/>
            <person name="Hainaut M."/>
            <person name="Harispe M.L."/>
            <person name="Henrissat B."/>
            <person name="Hilden K.S."/>
            <person name="Hope R."/>
            <person name="Hossain A."/>
            <person name="Karabika E."/>
            <person name="Karaffa L."/>
            <person name="Karanyi Z."/>
            <person name="Krasevec N."/>
            <person name="Kuo A."/>
            <person name="Kusch H."/>
            <person name="LaButti K."/>
            <person name="Lagendijk E.L."/>
            <person name="Lapidus A."/>
            <person name="Levasseur A."/>
            <person name="Lindquist E."/>
            <person name="Lipzen A."/>
            <person name="Logrieco A.F."/>
            <person name="MacCabe A."/>
            <person name="Maekelae M.R."/>
            <person name="Malavazi I."/>
            <person name="Melin P."/>
            <person name="Meyer V."/>
            <person name="Mielnichuk N."/>
            <person name="Miskei M."/>
            <person name="Molnar A.P."/>
            <person name="Mule G."/>
            <person name="Ngan C.Y."/>
            <person name="Orejas M."/>
            <person name="Orosz E."/>
            <person name="Ouedraogo J.P."/>
            <person name="Overkamp K.M."/>
            <person name="Park H.-S."/>
            <person name="Perrone G."/>
            <person name="Piumi F."/>
            <person name="Punt P.J."/>
            <person name="Ram A.F."/>
            <person name="Ramon A."/>
            <person name="Rauscher S."/>
            <person name="Record E."/>
            <person name="Riano-Pachon D.M."/>
            <person name="Robert V."/>
            <person name="Roehrig J."/>
            <person name="Ruller R."/>
            <person name="Salamov A."/>
            <person name="Salih N.S."/>
            <person name="Samson R.A."/>
            <person name="Sandor E."/>
            <person name="Sanguinetti M."/>
            <person name="Schuetze T."/>
            <person name="Sepcic K."/>
            <person name="Shelest E."/>
            <person name="Sherlock G."/>
            <person name="Sophianopoulou V."/>
            <person name="Squina F.M."/>
            <person name="Sun H."/>
            <person name="Susca A."/>
            <person name="Todd R.B."/>
            <person name="Tsang A."/>
            <person name="Unkles S.E."/>
            <person name="van de Wiele N."/>
            <person name="van Rossen-Uffink D."/>
            <person name="Oliveira J.V."/>
            <person name="Vesth T.C."/>
            <person name="Visser J."/>
            <person name="Yu J.-H."/>
            <person name="Zhou M."/>
            <person name="Andersen M.R."/>
            <person name="Archer D.B."/>
            <person name="Baker S.E."/>
            <person name="Benoit I."/>
            <person name="Brakhage A.A."/>
            <person name="Braus G.H."/>
            <person name="Fischer R."/>
            <person name="Frisvad J.C."/>
            <person name="Goldman G.H."/>
            <person name="Houbraken J."/>
            <person name="Oakley B."/>
            <person name="Pocsi I."/>
            <person name="Scazzocchio C."/>
            <person name="Seiboth B."/>
            <person name="vanKuyk P.A."/>
            <person name="Wortman J."/>
            <person name="Dyer P.S."/>
            <person name="Grigoriev I.V."/>
        </authorList>
    </citation>
    <scope>NUCLEOTIDE SEQUENCE [LARGE SCALE GENOMIC DNA]</scope>
    <source>
        <strain evidence="3">CBS 134.48</strain>
    </source>
</reference>
<keyword evidence="3" id="KW-1185">Reference proteome</keyword>
<dbReference type="VEuPathDB" id="FungiDB:ASPTUDRAFT_810565"/>
<dbReference type="Proteomes" id="UP000184304">
    <property type="component" value="Unassembled WGS sequence"/>
</dbReference>
<accession>A0A1L9MWK2</accession>
<proteinExistence type="predicted"/>
<evidence type="ECO:0000256" key="1">
    <source>
        <dbReference type="SAM" id="MobiDB-lite"/>
    </source>
</evidence>
<sequence>MAKIMSISYSTPFQRYSILDRVVGAFGGMGSERPRTLVIRPEPSPVGYIDSTPTRGSSSHWGPGELLRVGSSWDLGPVAAPSMMIVRDSIGNGVTVEIKIQKSRKQRGSSPFARESLSLTKLSLRKLRMKK</sequence>
<name>A0A1L9MWK2_ASPTC</name>
<dbReference type="AlphaFoldDB" id="A0A1L9MWK2"/>